<dbReference type="EMBL" id="CP002994">
    <property type="protein sequence ID" value="AEM86462.1"/>
    <property type="molecule type" value="Genomic_DNA"/>
</dbReference>
<dbReference type="Pfam" id="PF00089">
    <property type="entry name" value="Trypsin"/>
    <property type="match status" value="1"/>
</dbReference>
<dbReference type="GO" id="GO:0004252">
    <property type="term" value="F:serine-type endopeptidase activity"/>
    <property type="evidence" value="ECO:0007669"/>
    <property type="project" value="InterPro"/>
</dbReference>
<dbReference type="eggNOG" id="COG5640">
    <property type="taxonomic scope" value="Bacteria"/>
</dbReference>
<dbReference type="InterPro" id="IPR009003">
    <property type="entry name" value="Peptidase_S1_PA"/>
</dbReference>
<dbReference type="Proteomes" id="UP000008703">
    <property type="component" value="Chromosome"/>
</dbReference>
<evidence type="ECO:0000259" key="4">
    <source>
        <dbReference type="PROSITE" id="PS50240"/>
    </source>
</evidence>
<dbReference type="AlphaFoldDB" id="G2NW02"/>
<dbReference type="RefSeq" id="WP_014059938.1">
    <property type="nucleotide sequence ID" value="NC_015957.1"/>
</dbReference>
<dbReference type="PROSITE" id="PS00134">
    <property type="entry name" value="TRYPSIN_HIS"/>
    <property type="match status" value="1"/>
</dbReference>
<dbReference type="SMART" id="SM00020">
    <property type="entry name" value="Tryp_SPc"/>
    <property type="match status" value="1"/>
</dbReference>
<keyword evidence="1" id="KW-1015">Disulfide bond</keyword>
<sequence>MRKTLKHLKRASAAGAVALAAFSLTPGSANAAPTGPEPSPSVVGGTRAAQGEFPFMVRLSMGCGGALYTQDIVLTAAHCVDGSGANTSITATAGVVDLQSSSAIKVKSTEVLQAPGYNGTGKDWALIKLAKPINQPTLKIADTTAYNQGDFTVAGWGAAVEGGGQQRYLLKATVPFVDDATCNSAYAELVPGEEICAGRMAQGGVDTCQGDSGGPMFRKDDSGQWIQVGIVSWGEGCARPGKPGVYTEVSTFAKDIKAAASGLGG</sequence>
<dbReference type="PANTHER" id="PTHR24252">
    <property type="entry name" value="ACROSIN-RELATED"/>
    <property type="match status" value="1"/>
</dbReference>
<dbReference type="InterPro" id="IPR018114">
    <property type="entry name" value="TRYPSIN_HIS"/>
</dbReference>
<dbReference type="PANTHER" id="PTHR24252:SF7">
    <property type="entry name" value="HYALIN"/>
    <property type="match status" value="1"/>
</dbReference>
<keyword evidence="2" id="KW-0378">Hydrolase</keyword>
<evidence type="ECO:0000256" key="3">
    <source>
        <dbReference type="SAM" id="SignalP"/>
    </source>
</evidence>
<protein>
    <submittedName>
        <fullName evidence="5">Peptidase S1 and S6 chymotrypsin/Hap</fullName>
    </submittedName>
</protein>
<proteinExistence type="predicted"/>
<keyword evidence="2" id="KW-0720">Serine protease</keyword>
<evidence type="ECO:0000256" key="2">
    <source>
        <dbReference type="RuleBase" id="RU363034"/>
    </source>
</evidence>
<evidence type="ECO:0000256" key="1">
    <source>
        <dbReference type="ARBA" id="ARBA00023157"/>
    </source>
</evidence>
<dbReference type="SUPFAM" id="SSF50494">
    <property type="entry name" value="Trypsin-like serine proteases"/>
    <property type="match status" value="1"/>
</dbReference>
<keyword evidence="6" id="KW-1185">Reference proteome</keyword>
<evidence type="ECO:0000313" key="6">
    <source>
        <dbReference type="Proteomes" id="UP000008703"/>
    </source>
</evidence>
<dbReference type="KEGG" id="svl:Strvi_7095"/>
<name>G2NW02_STRV4</name>
<keyword evidence="2" id="KW-0645">Protease</keyword>
<feature type="chain" id="PRO_5003433983" evidence="3">
    <location>
        <begin position="32"/>
        <end position="265"/>
    </location>
</feature>
<evidence type="ECO:0000313" key="5">
    <source>
        <dbReference type="EMBL" id="AEM86462.1"/>
    </source>
</evidence>
<keyword evidence="3" id="KW-0732">Signal</keyword>
<feature type="signal peptide" evidence="3">
    <location>
        <begin position="1"/>
        <end position="31"/>
    </location>
</feature>
<gene>
    <name evidence="5" type="ORF">Strvi_7095</name>
</gene>
<dbReference type="InterPro" id="IPR033116">
    <property type="entry name" value="TRYPSIN_SER"/>
</dbReference>
<organism evidence="5 6">
    <name type="scientific">Streptomyces violaceusniger (strain Tu 4113)</name>
    <dbReference type="NCBI Taxonomy" id="653045"/>
    <lineage>
        <taxon>Bacteria</taxon>
        <taxon>Bacillati</taxon>
        <taxon>Actinomycetota</taxon>
        <taxon>Actinomycetes</taxon>
        <taxon>Kitasatosporales</taxon>
        <taxon>Streptomycetaceae</taxon>
        <taxon>Streptomyces</taxon>
        <taxon>Streptomyces violaceusniger group</taxon>
    </lineage>
</organism>
<dbReference type="InterPro" id="IPR001254">
    <property type="entry name" value="Trypsin_dom"/>
</dbReference>
<dbReference type="PROSITE" id="PS50240">
    <property type="entry name" value="TRYPSIN_DOM"/>
    <property type="match status" value="1"/>
</dbReference>
<dbReference type="InterPro" id="IPR001314">
    <property type="entry name" value="Peptidase_S1A"/>
</dbReference>
<dbReference type="InterPro" id="IPR043504">
    <property type="entry name" value="Peptidase_S1_PA_chymotrypsin"/>
</dbReference>
<dbReference type="Gene3D" id="2.40.10.10">
    <property type="entry name" value="Trypsin-like serine proteases"/>
    <property type="match status" value="2"/>
</dbReference>
<reference evidence="5" key="1">
    <citation type="submission" date="2011-08" db="EMBL/GenBank/DDBJ databases">
        <title>Complete sequence of chromosome of Streptomyces violaceusniger Tu 4113.</title>
        <authorList>
            <consortium name="US DOE Joint Genome Institute"/>
            <person name="Lucas S."/>
            <person name="Han J."/>
            <person name="Lapidus A."/>
            <person name="Cheng J.-F."/>
            <person name="Goodwin L."/>
            <person name="Pitluck S."/>
            <person name="Peters L."/>
            <person name="Ivanova N."/>
            <person name="Daligault H."/>
            <person name="Detter J.C."/>
            <person name="Han C."/>
            <person name="Tapia R."/>
            <person name="Land M."/>
            <person name="Hauser L."/>
            <person name="Kyrpides N."/>
            <person name="Ivanova N."/>
            <person name="Pagani I."/>
            <person name="Hagen A."/>
            <person name="Katz L."/>
            <person name="Fiedler H.-P."/>
            <person name="Keasling J."/>
            <person name="Fortman J."/>
            <person name="Woyke T."/>
        </authorList>
    </citation>
    <scope>NUCLEOTIDE SEQUENCE [LARGE SCALE GENOMIC DNA]</scope>
    <source>
        <strain evidence="5">Tu 4113</strain>
    </source>
</reference>
<accession>G2NW02</accession>
<dbReference type="PRINTS" id="PR00722">
    <property type="entry name" value="CHYMOTRYPSIN"/>
</dbReference>
<dbReference type="MEROPS" id="S01.101"/>
<dbReference type="PROSITE" id="PS00135">
    <property type="entry name" value="TRYPSIN_SER"/>
    <property type="match status" value="1"/>
</dbReference>
<dbReference type="GO" id="GO:0006508">
    <property type="term" value="P:proteolysis"/>
    <property type="evidence" value="ECO:0007669"/>
    <property type="project" value="UniProtKB-KW"/>
</dbReference>
<dbReference type="CDD" id="cd00190">
    <property type="entry name" value="Tryp_SPc"/>
    <property type="match status" value="1"/>
</dbReference>
<dbReference type="HOGENOM" id="CLU_006842_7_0_11"/>
<feature type="domain" description="Peptidase S1" evidence="4">
    <location>
        <begin position="42"/>
        <end position="261"/>
    </location>
</feature>